<dbReference type="Proteomes" id="UP000887540">
    <property type="component" value="Unplaced"/>
</dbReference>
<proteinExistence type="predicted"/>
<evidence type="ECO:0000313" key="4">
    <source>
        <dbReference type="WBParaSite" id="ACRNAN_scaffold12481.g25073.t1"/>
    </source>
</evidence>
<keyword evidence="3" id="KW-1185">Reference proteome</keyword>
<organism evidence="3 4">
    <name type="scientific">Acrobeloides nanus</name>
    <dbReference type="NCBI Taxonomy" id="290746"/>
    <lineage>
        <taxon>Eukaryota</taxon>
        <taxon>Metazoa</taxon>
        <taxon>Ecdysozoa</taxon>
        <taxon>Nematoda</taxon>
        <taxon>Chromadorea</taxon>
        <taxon>Rhabditida</taxon>
        <taxon>Tylenchina</taxon>
        <taxon>Cephalobomorpha</taxon>
        <taxon>Cephaloboidea</taxon>
        <taxon>Cephalobidae</taxon>
        <taxon>Acrobeloides</taxon>
    </lineage>
</organism>
<keyword evidence="2" id="KW-1133">Transmembrane helix</keyword>
<reference evidence="4" key="1">
    <citation type="submission" date="2022-11" db="UniProtKB">
        <authorList>
            <consortium name="WormBaseParasite"/>
        </authorList>
    </citation>
    <scope>IDENTIFICATION</scope>
</reference>
<feature type="region of interest" description="Disordered" evidence="1">
    <location>
        <begin position="60"/>
        <end position="80"/>
    </location>
</feature>
<evidence type="ECO:0000256" key="2">
    <source>
        <dbReference type="SAM" id="Phobius"/>
    </source>
</evidence>
<name>A0A914CMR7_9BILA</name>
<sequence>MMPKLRGSLHDDNLISVLTFAHTWVNITINTIHAIVIFLFNSMAREVLWALIRQKKKPTKTVTITTTKTKPALAGSRTTP</sequence>
<evidence type="ECO:0000313" key="3">
    <source>
        <dbReference type="Proteomes" id="UP000887540"/>
    </source>
</evidence>
<protein>
    <submittedName>
        <fullName evidence="4">Uncharacterized protein</fullName>
    </submittedName>
</protein>
<accession>A0A914CMR7</accession>
<feature type="compositionally biased region" description="Low complexity" evidence="1">
    <location>
        <begin position="60"/>
        <end position="70"/>
    </location>
</feature>
<keyword evidence="2" id="KW-0472">Membrane</keyword>
<keyword evidence="2" id="KW-0812">Transmembrane</keyword>
<dbReference type="AlphaFoldDB" id="A0A914CMR7"/>
<evidence type="ECO:0000256" key="1">
    <source>
        <dbReference type="SAM" id="MobiDB-lite"/>
    </source>
</evidence>
<feature type="transmembrane region" description="Helical" evidence="2">
    <location>
        <begin position="20"/>
        <end position="40"/>
    </location>
</feature>
<dbReference type="WBParaSite" id="ACRNAN_scaffold12481.g25073.t1">
    <property type="protein sequence ID" value="ACRNAN_scaffold12481.g25073.t1"/>
    <property type="gene ID" value="ACRNAN_scaffold12481.g25073"/>
</dbReference>